<dbReference type="OrthoDB" id="6431883at2759"/>
<dbReference type="PANTHER" id="PTHR45913:SF21">
    <property type="entry name" value="DUF4371 DOMAIN-CONTAINING PROTEIN"/>
    <property type="match status" value="1"/>
</dbReference>
<dbReference type="AlphaFoldDB" id="A0A9P0D0K5"/>
<evidence type="ECO:0000313" key="1">
    <source>
        <dbReference type="EMBL" id="CAH1107666.1"/>
    </source>
</evidence>
<accession>A0A9P0D0K5</accession>
<gene>
    <name evidence="1" type="ORF">PSYICH_LOCUS8342</name>
</gene>
<sequence length="160" mass="18513">MKRCLAGEQAMFTKPLEKSKAATIASYKISHILAKNKKPFYDGVMIKECFLEAAESLFVYFKNKAEIISTIKDIQLSRQTVTRRVATINKNLESQNMNDLRDCSYFLLQFDEYTDATDVAQLCIFIRMIFPDMTVKEDFLTMIPLKECTRGVDIYDSFLK</sequence>
<reference evidence="1" key="1">
    <citation type="submission" date="2022-01" db="EMBL/GenBank/DDBJ databases">
        <authorList>
            <person name="King R."/>
        </authorList>
    </citation>
    <scope>NUCLEOTIDE SEQUENCE</scope>
</reference>
<proteinExistence type="predicted"/>
<keyword evidence="2" id="KW-1185">Reference proteome</keyword>
<organism evidence="1 2">
    <name type="scientific">Psylliodes chrysocephalus</name>
    <dbReference type="NCBI Taxonomy" id="3402493"/>
    <lineage>
        <taxon>Eukaryota</taxon>
        <taxon>Metazoa</taxon>
        <taxon>Ecdysozoa</taxon>
        <taxon>Arthropoda</taxon>
        <taxon>Hexapoda</taxon>
        <taxon>Insecta</taxon>
        <taxon>Pterygota</taxon>
        <taxon>Neoptera</taxon>
        <taxon>Endopterygota</taxon>
        <taxon>Coleoptera</taxon>
        <taxon>Polyphaga</taxon>
        <taxon>Cucujiformia</taxon>
        <taxon>Chrysomeloidea</taxon>
        <taxon>Chrysomelidae</taxon>
        <taxon>Galerucinae</taxon>
        <taxon>Alticini</taxon>
        <taxon>Psylliodes</taxon>
    </lineage>
</organism>
<dbReference type="EMBL" id="OV651835">
    <property type="protein sequence ID" value="CAH1107666.1"/>
    <property type="molecule type" value="Genomic_DNA"/>
</dbReference>
<dbReference type="PANTHER" id="PTHR45913">
    <property type="entry name" value="EPM2A-INTERACTING PROTEIN 1"/>
    <property type="match status" value="1"/>
</dbReference>
<dbReference type="Proteomes" id="UP001153636">
    <property type="component" value="Chromosome 23"/>
</dbReference>
<protein>
    <submittedName>
        <fullName evidence="1">Uncharacterized protein</fullName>
    </submittedName>
</protein>
<evidence type="ECO:0000313" key="2">
    <source>
        <dbReference type="Proteomes" id="UP001153636"/>
    </source>
</evidence>
<name>A0A9P0D0K5_9CUCU</name>